<keyword evidence="7" id="KW-1185">Reference proteome</keyword>
<evidence type="ECO:0000256" key="5">
    <source>
        <dbReference type="SAM" id="Phobius"/>
    </source>
</evidence>
<feature type="transmembrane region" description="Helical" evidence="5">
    <location>
        <begin position="353"/>
        <end position="373"/>
    </location>
</feature>
<evidence type="ECO:0000256" key="1">
    <source>
        <dbReference type="ARBA" id="ARBA00004141"/>
    </source>
</evidence>
<dbReference type="SUPFAM" id="SSF103473">
    <property type="entry name" value="MFS general substrate transporter"/>
    <property type="match status" value="1"/>
</dbReference>
<dbReference type="Proteomes" id="UP000747542">
    <property type="component" value="Unassembled WGS sequence"/>
</dbReference>
<dbReference type="GO" id="GO:0022857">
    <property type="term" value="F:transmembrane transporter activity"/>
    <property type="evidence" value="ECO:0007669"/>
    <property type="project" value="InterPro"/>
</dbReference>
<comment type="caution">
    <text evidence="6">The sequence shown here is derived from an EMBL/GenBank/DDBJ whole genome shotgun (WGS) entry which is preliminary data.</text>
</comment>
<evidence type="ECO:0000313" key="7">
    <source>
        <dbReference type="Proteomes" id="UP000747542"/>
    </source>
</evidence>
<feature type="transmembrane region" description="Helical" evidence="5">
    <location>
        <begin position="192"/>
        <end position="211"/>
    </location>
</feature>
<dbReference type="PANTHER" id="PTHR23507:SF1">
    <property type="entry name" value="FI18259P1-RELATED"/>
    <property type="match status" value="1"/>
</dbReference>
<feature type="transmembrane region" description="Helical" evidence="5">
    <location>
        <begin position="282"/>
        <end position="302"/>
    </location>
</feature>
<comment type="subcellular location">
    <subcellularLocation>
        <location evidence="1">Membrane</location>
        <topology evidence="1">Multi-pass membrane protein</topology>
    </subcellularLocation>
</comment>
<dbReference type="Pfam" id="PF07690">
    <property type="entry name" value="MFS_1"/>
    <property type="match status" value="1"/>
</dbReference>
<dbReference type="AlphaFoldDB" id="A0A8J5N610"/>
<evidence type="ECO:0000256" key="2">
    <source>
        <dbReference type="ARBA" id="ARBA00022692"/>
    </source>
</evidence>
<dbReference type="InterPro" id="IPR036259">
    <property type="entry name" value="MFS_trans_sf"/>
</dbReference>
<feature type="transmembrane region" description="Helical" evidence="5">
    <location>
        <begin position="441"/>
        <end position="466"/>
    </location>
</feature>
<name>A0A8J5N610_HOMAM</name>
<accession>A0A8J5N610</accession>
<keyword evidence="3 5" id="KW-1133">Transmembrane helix</keyword>
<feature type="transmembrane region" description="Helical" evidence="5">
    <location>
        <begin position="164"/>
        <end position="180"/>
    </location>
</feature>
<reference evidence="6" key="1">
    <citation type="journal article" date="2021" name="Sci. Adv.">
        <title>The American lobster genome reveals insights on longevity, neural, and immune adaptations.</title>
        <authorList>
            <person name="Polinski J.M."/>
            <person name="Zimin A.V."/>
            <person name="Clark K.F."/>
            <person name="Kohn A.B."/>
            <person name="Sadowski N."/>
            <person name="Timp W."/>
            <person name="Ptitsyn A."/>
            <person name="Khanna P."/>
            <person name="Romanova D.Y."/>
            <person name="Williams P."/>
            <person name="Greenwood S.J."/>
            <person name="Moroz L.L."/>
            <person name="Walt D.R."/>
            <person name="Bodnar A.G."/>
        </authorList>
    </citation>
    <scope>NUCLEOTIDE SEQUENCE</scope>
    <source>
        <strain evidence="6">GMGI-L3</strain>
    </source>
</reference>
<feature type="transmembrane region" description="Helical" evidence="5">
    <location>
        <begin position="217"/>
        <end position="242"/>
    </location>
</feature>
<dbReference type="EMBL" id="JAHLQT010008788">
    <property type="protein sequence ID" value="KAG7173829.1"/>
    <property type="molecule type" value="Genomic_DNA"/>
</dbReference>
<feature type="transmembrane region" description="Helical" evidence="5">
    <location>
        <begin position="512"/>
        <end position="532"/>
    </location>
</feature>
<dbReference type="PANTHER" id="PTHR23507">
    <property type="entry name" value="ZGC:174356"/>
    <property type="match status" value="1"/>
</dbReference>
<dbReference type="InterPro" id="IPR011701">
    <property type="entry name" value="MFS"/>
</dbReference>
<feature type="transmembrane region" description="Helical" evidence="5">
    <location>
        <begin position="95"/>
        <end position="114"/>
    </location>
</feature>
<organism evidence="6 7">
    <name type="scientific">Homarus americanus</name>
    <name type="common">American lobster</name>
    <dbReference type="NCBI Taxonomy" id="6706"/>
    <lineage>
        <taxon>Eukaryota</taxon>
        <taxon>Metazoa</taxon>
        <taxon>Ecdysozoa</taxon>
        <taxon>Arthropoda</taxon>
        <taxon>Crustacea</taxon>
        <taxon>Multicrustacea</taxon>
        <taxon>Malacostraca</taxon>
        <taxon>Eumalacostraca</taxon>
        <taxon>Eucarida</taxon>
        <taxon>Decapoda</taxon>
        <taxon>Pleocyemata</taxon>
        <taxon>Astacidea</taxon>
        <taxon>Nephropoidea</taxon>
        <taxon>Nephropidae</taxon>
        <taxon>Homarus</taxon>
    </lineage>
</organism>
<evidence type="ECO:0000313" key="6">
    <source>
        <dbReference type="EMBL" id="KAG7173829.1"/>
    </source>
</evidence>
<feature type="transmembrane region" description="Helical" evidence="5">
    <location>
        <begin position="478"/>
        <end position="500"/>
    </location>
</feature>
<protein>
    <submittedName>
        <fullName evidence="6">Solute carrier family 46 member 3-like 5</fullName>
    </submittedName>
</protein>
<evidence type="ECO:0000256" key="3">
    <source>
        <dbReference type="ARBA" id="ARBA00022989"/>
    </source>
</evidence>
<sequence length="547" mass="61427">MIAKARGRPSQVPATGPRLFSLQYVASPPHPASGPPGVSEWQLAQYEGGRRTCYTREKVAPTRLLLRMEYRDDEPIIEEEEDNQRTKCSSKVGQILQEITIEPMMFFGIMAWAIQSSLGTNLLLTKVCREQQNDTEICANLTSRAEENAAAQKVVSTIKMYERLLTGIPTVIFILFLGSWSDKHGRKIPMILPLFGNFLSTLIIMINAYWIELPAMYILFASIPISLTGGTITYFMACYAYMSDMTRERTRTMRMAFLNLGFSLGSPLGFFLGGILFDRAGYLGNFGASALFFLIAIIYAIIRIEDTRGPFSKYNELVPLPRNMCSGLFDMKNVKDTVLVVKKLRPNKGRGKIILMMGTLCIFQIVFGSRNLDFLYIKLKFGWDYTEYTHLKVVGKLASLAAMAVFPPLLSYRLKVSDATLGIVACLSEIVHHILEGCAPYSWFFYLASVVSSVGGLALVVSRSIISKIVPRDELGKVFSMLAFWESILPLVSHPLYTAVYNATIEDYPGTIYFLSATFLGVTTVIFIWLLVEKKREIVSTQLHEEE</sequence>
<dbReference type="Gene3D" id="1.20.1250.20">
    <property type="entry name" value="MFS general substrate transporter like domains"/>
    <property type="match status" value="1"/>
</dbReference>
<gene>
    <name evidence="6" type="primary">Slc46A3-L5</name>
    <name evidence="6" type="ORF">Hamer_G022742</name>
</gene>
<keyword evidence="4 5" id="KW-0472">Membrane</keyword>
<dbReference type="GO" id="GO:0016020">
    <property type="term" value="C:membrane"/>
    <property type="evidence" value="ECO:0007669"/>
    <property type="project" value="UniProtKB-SubCell"/>
</dbReference>
<proteinExistence type="predicted"/>
<keyword evidence="2 5" id="KW-0812">Transmembrane</keyword>
<feature type="transmembrane region" description="Helical" evidence="5">
    <location>
        <begin position="254"/>
        <end position="276"/>
    </location>
</feature>
<evidence type="ECO:0000256" key="4">
    <source>
        <dbReference type="ARBA" id="ARBA00023136"/>
    </source>
</evidence>